<proteinExistence type="predicted"/>
<gene>
    <name evidence="6" type="primary">dnaX</name>
    <name evidence="6" type="ORF">TampPt_p011</name>
</gene>
<dbReference type="AlphaFoldDB" id="A0A0H4SLP2"/>
<name>A0A0H4SLP2_9CRYP</name>
<dbReference type="InterPro" id="IPR027417">
    <property type="entry name" value="P-loop_NTPase"/>
</dbReference>
<dbReference type="Gene3D" id="3.40.50.300">
    <property type="entry name" value="P-loop containing nucleotide triphosphate hydrolases"/>
    <property type="match status" value="1"/>
</dbReference>
<evidence type="ECO:0000256" key="2">
    <source>
        <dbReference type="ARBA" id="ARBA00012417"/>
    </source>
</evidence>
<dbReference type="SUPFAM" id="SSF52540">
    <property type="entry name" value="P-loop containing nucleoside triphosphate hydrolases"/>
    <property type="match status" value="1"/>
</dbReference>
<dbReference type="GO" id="GO:0009507">
    <property type="term" value="C:chloroplast"/>
    <property type="evidence" value="ECO:0007669"/>
    <property type="project" value="UniProtKB-SubCell"/>
</dbReference>
<reference evidence="6" key="1">
    <citation type="journal article" date="2015" name="PLoS ONE">
        <title>The Plastid Genome of the Cryptomonad Teleaulax amphioxeia.</title>
        <authorList>
            <person name="Kim J.I."/>
            <person name="Yoon H.S."/>
            <person name="Yi G."/>
            <person name="Kim H.S."/>
            <person name="Yih W."/>
            <person name="Shin W."/>
        </authorList>
    </citation>
    <scope>NUCLEOTIDE SEQUENCE</scope>
    <source>
        <strain evidence="6">HACCP-CR01</strain>
    </source>
</reference>
<geneLocation type="plastid" evidence="6"/>
<keyword evidence="6" id="KW-0934">Plastid</keyword>
<dbReference type="InterPro" id="IPR012763">
    <property type="entry name" value="DNA_pol_III_sug/sutau_N"/>
</dbReference>
<feature type="domain" description="AAA+ ATPase" evidence="5">
    <location>
        <begin position="47"/>
        <end position="189"/>
    </location>
</feature>
<dbReference type="EC" id="2.7.7.7" evidence="2"/>
<dbReference type="Pfam" id="PF13177">
    <property type="entry name" value="DNA_pol3_delta2"/>
    <property type="match status" value="1"/>
</dbReference>
<dbReference type="PANTHER" id="PTHR11669">
    <property type="entry name" value="REPLICATION FACTOR C / DNA POLYMERASE III GAMMA-TAU SUBUNIT"/>
    <property type="match status" value="1"/>
</dbReference>
<evidence type="ECO:0000259" key="5">
    <source>
        <dbReference type="SMART" id="SM00382"/>
    </source>
</evidence>
<keyword evidence="3" id="KW-0548">Nucleotidyltransferase</keyword>
<keyword evidence="3" id="KW-0808">Transferase</keyword>
<dbReference type="RefSeq" id="YP_009159163.1">
    <property type="nucleotide sequence ID" value="NC_027589.1"/>
</dbReference>
<dbReference type="InterPro" id="IPR050238">
    <property type="entry name" value="DNA_Rep/Repair_Clamp_Loader"/>
</dbReference>
<dbReference type="CDD" id="cd00009">
    <property type="entry name" value="AAA"/>
    <property type="match status" value="1"/>
</dbReference>
<dbReference type="PRINTS" id="PR00300">
    <property type="entry name" value="CLPPROTEASEA"/>
</dbReference>
<keyword evidence="3" id="KW-0239">DNA-directed DNA polymerase</keyword>
<evidence type="ECO:0000313" key="6">
    <source>
        <dbReference type="EMBL" id="AKP94581.1"/>
    </source>
</evidence>
<accession>A0A0H4SLP2</accession>
<dbReference type="GO" id="GO:0003887">
    <property type="term" value="F:DNA-directed DNA polymerase activity"/>
    <property type="evidence" value="ECO:0007669"/>
    <property type="project" value="UniProtKB-KW"/>
</dbReference>
<comment type="catalytic activity">
    <reaction evidence="4">
        <text>DNA(n) + a 2'-deoxyribonucleoside 5'-triphosphate = DNA(n+1) + diphosphate</text>
        <dbReference type="Rhea" id="RHEA:22508"/>
        <dbReference type="Rhea" id="RHEA-COMP:17339"/>
        <dbReference type="Rhea" id="RHEA-COMP:17340"/>
        <dbReference type="ChEBI" id="CHEBI:33019"/>
        <dbReference type="ChEBI" id="CHEBI:61560"/>
        <dbReference type="ChEBI" id="CHEBI:173112"/>
        <dbReference type="EC" id="2.7.7.7"/>
    </reaction>
</comment>
<dbReference type="NCBIfam" id="TIGR02397">
    <property type="entry name" value="dnaX_nterm"/>
    <property type="match status" value="1"/>
</dbReference>
<dbReference type="GO" id="GO:0006261">
    <property type="term" value="P:DNA-templated DNA replication"/>
    <property type="evidence" value="ECO:0007669"/>
    <property type="project" value="TreeGrafter"/>
</dbReference>
<dbReference type="InterPro" id="IPR003593">
    <property type="entry name" value="AAA+_ATPase"/>
</dbReference>
<protein>
    <recommendedName>
        <fullName evidence="2">DNA-directed DNA polymerase</fullName>
        <ecNumber evidence="2">2.7.7.7</ecNumber>
    </recommendedName>
</protein>
<sequence>MKQNPITFSRDTKRPFHSKYRPTHFDEIVGQEHIISYFKNVILNERISFAYLFIGKHGVGKTTMSRIIAKALNCSQPYNGGACNKCVNCINISLGKSFDVHEINAALNTGVENIRHIIEKIQLSSVHSPYKICIIDEVHMLSLNAFNALLKVLEEPPKNVVFILATTEIKKIPNTIISRCHKLFFLPVDKMSLASSISKIVWIEKGNITNKALLHILNCSEGSLRDAINLVDMLMINDSSITESNCSFLSTHIPYSVSNLFFSHLVSGNIFSTLQISLYIQNKKWLEDSLLTQIQKMLENEIVNSSSSSLKSQHLISLWQLLSKYHSYNSCSTSIFSSFLFELTNVVSKFSTSKNSNTFFKKKKVPSFIKIDDIYIC</sequence>
<evidence type="ECO:0000256" key="4">
    <source>
        <dbReference type="ARBA" id="ARBA00049244"/>
    </source>
</evidence>
<dbReference type="SMART" id="SM00382">
    <property type="entry name" value="AAA"/>
    <property type="match status" value="1"/>
</dbReference>
<evidence type="ECO:0000256" key="3">
    <source>
        <dbReference type="ARBA" id="ARBA00022932"/>
    </source>
</evidence>
<dbReference type="GO" id="GO:0005524">
    <property type="term" value="F:ATP binding"/>
    <property type="evidence" value="ECO:0007669"/>
    <property type="project" value="InterPro"/>
</dbReference>
<organism evidence="6">
    <name type="scientific">Teleaulax amphioxeia</name>
    <dbReference type="NCBI Taxonomy" id="77931"/>
    <lineage>
        <taxon>Eukaryota</taxon>
        <taxon>Cryptophyceae</taxon>
        <taxon>Pyrenomonadales</taxon>
        <taxon>Geminigeraceae</taxon>
        <taxon>Teleaulax</taxon>
    </lineage>
</organism>
<comment type="subcellular location">
    <subcellularLocation>
        <location evidence="1">Plastid</location>
        <location evidence="1">Chloroplast</location>
    </subcellularLocation>
</comment>
<dbReference type="GeneID" id="25077688"/>
<evidence type="ECO:0000256" key="1">
    <source>
        <dbReference type="ARBA" id="ARBA00004229"/>
    </source>
</evidence>
<dbReference type="EMBL" id="KP899713">
    <property type="protein sequence ID" value="AKP94581.1"/>
    <property type="molecule type" value="Genomic_DNA"/>
</dbReference>
<dbReference type="Gene3D" id="1.10.8.60">
    <property type="match status" value="1"/>
</dbReference>
<dbReference type="InterPro" id="IPR001270">
    <property type="entry name" value="ClpA/B"/>
</dbReference>
<dbReference type="PANTHER" id="PTHR11669:SF0">
    <property type="entry name" value="PROTEIN STICHEL-LIKE 2"/>
    <property type="match status" value="1"/>
</dbReference>
<dbReference type="GO" id="GO:0009360">
    <property type="term" value="C:DNA polymerase III complex"/>
    <property type="evidence" value="ECO:0007669"/>
    <property type="project" value="InterPro"/>
</dbReference>